<dbReference type="InterPro" id="IPR002818">
    <property type="entry name" value="DJ-1/PfpI"/>
</dbReference>
<proteinExistence type="predicted"/>
<sequence>MQTIALYTTETMADWEYAYLTTRIAAVEAVRPGRFRLLLVGDGLAPVRSLGGLPLSPAADLDELAGLVDDGSLAVLVIPGGNHYTEGGHERLAGTVADLLAHDVPVAAICGATYLLARNGFLDERRHTSNAADFLKPSGYRGGDRYVDAPAVTDRGITTASGVHAVPFTAEVMRVTRLAPEPVINAWEQLYLTGEPRHYEALMEATGTWQSSWE</sequence>
<organism evidence="2 3">
    <name type="scientific">Actinomyces israelii</name>
    <dbReference type="NCBI Taxonomy" id="1659"/>
    <lineage>
        <taxon>Bacteria</taxon>
        <taxon>Bacillati</taxon>
        <taxon>Actinomycetota</taxon>
        <taxon>Actinomycetes</taxon>
        <taxon>Actinomycetales</taxon>
        <taxon>Actinomycetaceae</taxon>
        <taxon>Actinomyces</taxon>
    </lineage>
</organism>
<accession>A0ABT4I702</accession>
<keyword evidence="3" id="KW-1185">Reference proteome</keyword>
<dbReference type="Proteomes" id="UP001072034">
    <property type="component" value="Unassembled WGS sequence"/>
</dbReference>
<dbReference type="SUPFAM" id="SSF52317">
    <property type="entry name" value="Class I glutamine amidotransferase-like"/>
    <property type="match status" value="1"/>
</dbReference>
<gene>
    <name evidence="2" type="ORF">OHJ16_02415</name>
</gene>
<dbReference type="Pfam" id="PF01965">
    <property type="entry name" value="DJ-1_PfpI"/>
    <property type="match status" value="1"/>
</dbReference>
<evidence type="ECO:0000313" key="2">
    <source>
        <dbReference type="EMBL" id="MCZ0856908.1"/>
    </source>
</evidence>
<comment type="caution">
    <text evidence="2">The sequence shown here is derived from an EMBL/GenBank/DDBJ whole genome shotgun (WGS) entry which is preliminary data.</text>
</comment>
<evidence type="ECO:0000313" key="3">
    <source>
        <dbReference type="Proteomes" id="UP001072034"/>
    </source>
</evidence>
<dbReference type="InterPro" id="IPR029062">
    <property type="entry name" value="Class_I_gatase-like"/>
</dbReference>
<evidence type="ECO:0000259" key="1">
    <source>
        <dbReference type="Pfam" id="PF01965"/>
    </source>
</evidence>
<name>A0ABT4I702_9ACTO</name>
<protein>
    <submittedName>
        <fullName evidence="2">DJ-1/PfpI family protein</fullName>
    </submittedName>
</protein>
<dbReference type="Gene3D" id="3.40.50.880">
    <property type="match status" value="1"/>
</dbReference>
<feature type="domain" description="DJ-1/PfpI" evidence="1">
    <location>
        <begin position="3"/>
        <end position="169"/>
    </location>
</feature>
<dbReference type="RefSeq" id="WP_268916591.1">
    <property type="nucleotide sequence ID" value="NZ_JAPTMY010000003.1"/>
</dbReference>
<dbReference type="EMBL" id="JAPTMY010000003">
    <property type="protein sequence ID" value="MCZ0856908.1"/>
    <property type="molecule type" value="Genomic_DNA"/>
</dbReference>
<reference evidence="2" key="1">
    <citation type="submission" date="2022-10" db="EMBL/GenBank/DDBJ databases">
        <title>Genome sequence of Actinomyces israelii ATCC 10048.</title>
        <authorList>
            <person name="Watt R.M."/>
            <person name="Tong W.M."/>
        </authorList>
    </citation>
    <scope>NUCLEOTIDE SEQUENCE</scope>
    <source>
        <strain evidence="2">ATCC 10048</strain>
    </source>
</reference>